<evidence type="ECO:0000313" key="17">
    <source>
        <dbReference type="Proteomes" id="UP000606274"/>
    </source>
</evidence>
<dbReference type="InterPro" id="IPR029021">
    <property type="entry name" value="Prot-tyrosine_phosphatase-like"/>
</dbReference>
<dbReference type="PANTHER" id="PTHR46957:SF10">
    <property type="entry name" value="PROTEIN TYROSINE PHOSPHATASE, RECEPTOR TYPE, H"/>
    <property type="match status" value="1"/>
</dbReference>
<evidence type="ECO:0000256" key="12">
    <source>
        <dbReference type="SAM" id="SignalP"/>
    </source>
</evidence>
<dbReference type="SMART" id="SM00194">
    <property type="entry name" value="PTPc"/>
    <property type="match status" value="1"/>
</dbReference>
<feature type="domain" description="Tyrosine specific protein phosphatases" evidence="14">
    <location>
        <begin position="845"/>
        <end position="918"/>
    </location>
</feature>
<dbReference type="FunFam" id="3.90.190.10:FF:000009">
    <property type="entry name" value="Receptor-type tyrosine-protein phosphatase beta"/>
    <property type="match status" value="1"/>
</dbReference>
<dbReference type="SMART" id="SM00060">
    <property type="entry name" value="FN3"/>
    <property type="match status" value="6"/>
</dbReference>
<keyword evidence="17" id="KW-1185">Reference proteome</keyword>
<dbReference type="EMBL" id="JABFDY010000021">
    <property type="protein sequence ID" value="KAF7691851.1"/>
    <property type="molecule type" value="Genomic_DNA"/>
</dbReference>
<keyword evidence="3 11" id="KW-0812">Transmembrane</keyword>
<dbReference type="Proteomes" id="UP000606274">
    <property type="component" value="Unassembled WGS sequence"/>
</dbReference>
<dbReference type="Gene3D" id="2.60.40.10">
    <property type="entry name" value="Immunoglobulins"/>
    <property type="match status" value="5"/>
</dbReference>
<evidence type="ECO:0000256" key="8">
    <source>
        <dbReference type="ARBA" id="ARBA00023136"/>
    </source>
</evidence>
<evidence type="ECO:0000256" key="11">
    <source>
        <dbReference type="SAM" id="Phobius"/>
    </source>
</evidence>
<evidence type="ECO:0000259" key="15">
    <source>
        <dbReference type="PROSITE" id="PS50853"/>
    </source>
</evidence>
<dbReference type="SUPFAM" id="SSF52799">
    <property type="entry name" value="(Phosphotyrosine protein) phosphatases II"/>
    <property type="match status" value="1"/>
</dbReference>
<dbReference type="InterPro" id="IPR050713">
    <property type="entry name" value="RTP_Phos/Ushers"/>
</dbReference>
<sequence length="963" mass="108171">MGRILLLLSLCHILALVWGYSTLNPTSITTLENYSTSNPTSVTTLEAYSSSMPTSTSEITSSPPFNSTVTPTLPFLNNVDNVSVINRTETTLTLQWHKVDGMNYSYTLSYNGLNNSICGSGEDFVVTYIVLNLTAGTEYSFILYTVFKGAQSTGYNFTNVTTPLPVTNISVKNRSETALTLEWDKVSNIYNYSYTLIYNNQNISINESEESSKVTYTITDLAAGTEYILILYTVFKGVRSAEYSFTTVTTPHHVTNISVKNRSETAFTLEWDKVSNIYNYSYTLIYNNQNISINESGESSKVTYTIKGLDAGTEYILILYTVFKEVRSAEYSFTTVTTPRHVTNISVKNRNETALTLEWDKVSNSYNYSYTLIYNNQNISISGSGESSKVTNTITNLDAGTEYILILYTVFKEVWSAGYNFTTVTTPLSISNIYEKSLTETTLTMEWKKVSNNNKYNYRISYNDKNTNLSGSGEGSFVTYTVSNLTAGMEYHFTIYTVFKEAESRGHNFTRITIPHSVAGLHCQYASGGYGLTLLWDPPNGKRTAVQVNISSQSFSHTGENMYIDGLLPAQWYTLTVSALSGPMESVPVSISCQTDPRGVIAGVVTFLLLAILILCIGMFIWHQKPKLFSKFKSSKETKVSSNKYKPIPLNKFPMHFNSMQCDQNRGFSEEYQDLSTVGTDQSCTDATLPENKSKNRFINVLAYDSTRVKLAAQNSSDSDYINANYINGYGKKNKQYIAAQGPLPSTVSDFWRMVWEQKSSAIVMLTNCTEGGKIKCEQYWPKDNMPCLYGNLLVSIQSEQKESCWTRREFIIRNESASKECAVTHFHFTAWPDHGVPIGTADLLKFRWLVRQHIETYPFSGPTVVHCSAGVGRTGTLIALDVLLQQMDKEEMVNIADCVHRMRLSRPLMVQTESQYVFLHQCIMDSLTPKEDSIPEPIYENSEMFYTNAMALKEYNAASLGV</sequence>
<comment type="catalytic activity">
    <reaction evidence="10">
        <text>O-phospho-L-tyrosyl-[protein] + H2O = L-tyrosyl-[protein] + phosphate</text>
        <dbReference type="Rhea" id="RHEA:10684"/>
        <dbReference type="Rhea" id="RHEA-COMP:10136"/>
        <dbReference type="Rhea" id="RHEA-COMP:20101"/>
        <dbReference type="ChEBI" id="CHEBI:15377"/>
        <dbReference type="ChEBI" id="CHEBI:43474"/>
        <dbReference type="ChEBI" id="CHEBI:46858"/>
        <dbReference type="ChEBI" id="CHEBI:61978"/>
        <dbReference type="EC" id="3.1.3.48"/>
    </reaction>
</comment>
<dbReference type="PROSITE" id="PS00383">
    <property type="entry name" value="TYR_PHOSPHATASE_1"/>
    <property type="match status" value="1"/>
</dbReference>
<dbReference type="InterPro" id="IPR000387">
    <property type="entry name" value="Tyr_Pase_dom"/>
</dbReference>
<evidence type="ECO:0000256" key="5">
    <source>
        <dbReference type="ARBA" id="ARBA00022801"/>
    </source>
</evidence>
<feature type="domain" description="Fibronectin type-III" evidence="15">
    <location>
        <begin position="78"/>
        <end position="164"/>
    </location>
</feature>
<dbReference type="SMART" id="SM00404">
    <property type="entry name" value="PTPc_motif"/>
    <property type="match status" value="1"/>
</dbReference>
<dbReference type="GO" id="GO:0043235">
    <property type="term" value="C:receptor complex"/>
    <property type="evidence" value="ECO:0007669"/>
    <property type="project" value="TreeGrafter"/>
</dbReference>
<dbReference type="CDD" id="cd00063">
    <property type="entry name" value="FN3"/>
    <property type="match status" value="5"/>
</dbReference>
<dbReference type="InterPro" id="IPR003595">
    <property type="entry name" value="Tyr_Pase_cat"/>
</dbReference>
<evidence type="ECO:0000259" key="13">
    <source>
        <dbReference type="PROSITE" id="PS50055"/>
    </source>
</evidence>
<comment type="caution">
    <text evidence="16">The sequence shown here is derived from an EMBL/GenBank/DDBJ whole genome shotgun (WGS) entry which is preliminary data.</text>
</comment>
<dbReference type="SUPFAM" id="SSF49265">
    <property type="entry name" value="Fibronectin type III"/>
    <property type="match status" value="4"/>
</dbReference>
<dbReference type="Gene3D" id="3.90.190.10">
    <property type="entry name" value="Protein tyrosine phosphatase superfamily"/>
    <property type="match status" value="1"/>
</dbReference>
<dbReference type="AlphaFoldDB" id="A0A8T0AJQ1"/>
<dbReference type="InterPro" id="IPR000242">
    <property type="entry name" value="PTP_cat"/>
</dbReference>
<dbReference type="Pfam" id="PF00041">
    <property type="entry name" value="fn3"/>
    <property type="match status" value="5"/>
</dbReference>
<keyword evidence="8 11" id="KW-0472">Membrane</keyword>
<dbReference type="InterPro" id="IPR003961">
    <property type="entry name" value="FN3_dom"/>
</dbReference>
<keyword evidence="5" id="KW-0378">Hydrolase</keyword>
<evidence type="ECO:0000256" key="2">
    <source>
        <dbReference type="ARBA" id="ARBA00013064"/>
    </source>
</evidence>
<dbReference type="PANTHER" id="PTHR46957">
    <property type="entry name" value="CYTOKINE RECEPTOR"/>
    <property type="match status" value="1"/>
</dbReference>
<dbReference type="PROSITE" id="PS50056">
    <property type="entry name" value="TYR_PHOSPHATASE_2"/>
    <property type="match status" value="1"/>
</dbReference>
<dbReference type="PROSITE" id="PS50853">
    <property type="entry name" value="FN3"/>
    <property type="match status" value="3"/>
</dbReference>
<feature type="signal peptide" evidence="12">
    <location>
        <begin position="1"/>
        <end position="19"/>
    </location>
</feature>
<keyword evidence="9" id="KW-0325">Glycoprotein</keyword>
<dbReference type="GO" id="GO:0004725">
    <property type="term" value="F:protein tyrosine phosphatase activity"/>
    <property type="evidence" value="ECO:0007669"/>
    <property type="project" value="UniProtKB-EC"/>
</dbReference>
<organism evidence="16 17">
    <name type="scientific">Silurus meridionalis</name>
    <name type="common">Southern catfish</name>
    <name type="synonym">Silurus soldatovi meridionalis</name>
    <dbReference type="NCBI Taxonomy" id="175797"/>
    <lineage>
        <taxon>Eukaryota</taxon>
        <taxon>Metazoa</taxon>
        <taxon>Chordata</taxon>
        <taxon>Craniata</taxon>
        <taxon>Vertebrata</taxon>
        <taxon>Euteleostomi</taxon>
        <taxon>Actinopterygii</taxon>
        <taxon>Neopterygii</taxon>
        <taxon>Teleostei</taxon>
        <taxon>Ostariophysi</taxon>
        <taxon>Siluriformes</taxon>
        <taxon>Siluridae</taxon>
        <taxon>Silurus</taxon>
    </lineage>
</organism>
<evidence type="ECO:0000256" key="4">
    <source>
        <dbReference type="ARBA" id="ARBA00022729"/>
    </source>
</evidence>
<evidence type="ECO:0000256" key="10">
    <source>
        <dbReference type="ARBA" id="ARBA00051722"/>
    </source>
</evidence>
<dbReference type="Pfam" id="PF00102">
    <property type="entry name" value="Y_phosphatase"/>
    <property type="match status" value="1"/>
</dbReference>
<keyword evidence="4 12" id="KW-0732">Signal</keyword>
<dbReference type="PRINTS" id="PR00700">
    <property type="entry name" value="PRTYPHPHTASE"/>
</dbReference>
<dbReference type="InterPro" id="IPR036116">
    <property type="entry name" value="FN3_sf"/>
</dbReference>
<name>A0A8T0AJQ1_SILME</name>
<proteinExistence type="predicted"/>
<dbReference type="InterPro" id="IPR013783">
    <property type="entry name" value="Ig-like_fold"/>
</dbReference>
<accession>A0A8T0AJQ1</accession>
<dbReference type="InterPro" id="IPR016130">
    <property type="entry name" value="Tyr_Pase_AS"/>
</dbReference>
<feature type="domain" description="Tyrosine-protein phosphatase" evidence="13">
    <location>
        <begin position="668"/>
        <end position="927"/>
    </location>
</feature>
<feature type="transmembrane region" description="Helical" evidence="11">
    <location>
        <begin position="600"/>
        <end position="622"/>
    </location>
</feature>
<gene>
    <name evidence="16" type="ORF">HF521_010818</name>
</gene>
<evidence type="ECO:0000313" key="16">
    <source>
        <dbReference type="EMBL" id="KAF7691851.1"/>
    </source>
</evidence>
<dbReference type="GO" id="GO:0016020">
    <property type="term" value="C:membrane"/>
    <property type="evidence" value="ECO:0007669"/>
    <property type="project" value="UniProtKB-SubCell"/>
</dbReference>
<evidence type="ECO:0000256" key="9">
    <source>
        <dbReference type="ARBA" id="ARBA00023180"/>
    </source>
</evidence>
<keyword evidence="7 11" id="KW-1133">Transmembrane helix</keyword>
<evidence type="ECO:0000256" key="3">
    <source>
        <dbReference type="ARBA" id="ARBA00022692"/>
    </source>
</evidence>
<protein>
    <recommendedName>
        <fullName evidence="2">protein-tyrosine-phosphatase</fullName>
        <ecNumber evidence="2">3.1.3.48</ecNumber>
    </recommendedName>
</protein>
<feature type="domain" description="Fibronectin type-III" evidence="15">
    <location>
        <begin position="165"/>
        <end position="253"/>
    </location>
</feature>
<dbReference type="EC" id="3.1.3.48" evidence="2"/>
<feature type="domain" description="Fibronectin type-III" evidence="15">
    <location>
        <begin position="341"/>
        <end position="429"/>
    </location>
</feature>
<evidence type="ECO:0000256" key="1">
    <source>
        <dbReference type="ARBA" id="ARBA00004479"/>
    </source>
</evidence>
<dbReference type="PROSITE" id="PS50055">
    <property type="entry name" value="TYR_PHOSPHATASE_PTP"/>
    <property type="match status" value="1"/>
</dbReference>
<evidence type="ECO:0000256" key="7">
    <source>
        <dbReference type="ARBA" id="ARBA00022989"/>
    </source>
</evidence>
<comment type="subcellular location">
    <subcellularLocation>
        <location evidence="1">Membrane</location>
        <topology evidence="1">Single-pass type I membrane protein</topology>
    </subcellularLocation>
</comment>
<evidence type="ECO:0000259" key="14">
    <source>
        <dbReference type="PROSITE" id="PS50056"/>
    </source>
</evidence>
<reference evidence="16" key="1">
    <citation type="submission" date="2020-08" db="EMBL/GenBank/DDBJ databases">
        <title>Chromosome-level assembly of Southern catfish (Silurus meridionalis) provides insights into visual adaptation to the nocturnal and benthic lifestyles.</title>
        <authorList>
            <person name="Zhang Y."/>
            <person name="Wang D."/>
            <person name="Peng Z."/>
        </authorList>
    </citation>
    <scope>NUCLEOTIDE SEQUENCE</scope>
    <source>
        <strain evidence="16">SWU-2019-XX</strain>
        <tissue evidence="16">Muscle</tissue>
    </source>
</reference>
<feature type="chain" id="PRO_5035923328" description="protein-tyrosine-phosphatase" evidence="12">
    <location>
        <begin position="20"/>
        <end position="963"/>
    </location>
</feature>
<keyword evidence="6" id="KW-0904">Protein phosphatase</keyword>
<evidence type="ECO:0000256" key="6">
    <source>
        <dbReference type="ARBA" id="ARBA00022912"/>
    </source>
</evidence>